<organism evidence="2">
    <name type="scientific">Drosophila melanogaster</name>
    <name type="common">Fruit fly</name>
    <dbReference type="NCBI Taxonomy" id="7227"/>
    <lineage>
        <taxon>Eukaryota</taxon>
        <taxon>Metazoa</taxon>
        <taxon>Ecdysozoa</taxon>
        <taxon>Arthropoda</taxon>
        <taxon>Hexapoda</taxon>
        <taxon>Insecta</taxon>
        <taxon>Pterygota</taxon>
        <taxon>Neoptera</taxon>
        <taxon>Endopterygota</taxon>
        <taxon>Diptera</taxon>
        <taxon>Brachycera</taxon>
        <taxon>Muscomorpha</taxon>
        <taxon>Ephydroidea</taxon>
        <taxon>Drosophilidae</taxon>
        <taxon>Drosophila</taxon>
        <taxon>Sophophora</taxon>
    </lineage>
</organism>
<feature type="compositionally biased region" description="Basic residues" evidence="1">
    <location>
        <begin position="50"/>
        <end position="63"/>
    </location>
</feature>
<protein>
    <submittedName>
        <fullName evidence="2">MIP17053p</fullName>
    </submittedName>
</protein>
<gene>
    <name evidence="2" type="primary">CG30127-RA</name>
</gene>
<proteinExistence type="evidence at transcript level"/>
<name>D3DMW6_DROME</name>
<accession>D3DMW6</accession>
<evidence type="ECO:0000313" key="2">
    <source>
        <dbReference type="EMBL" id="ADC27652.1"/>
    </source>
</evidence>
<dbReference type="AlphaFoldDB" id="D3DMW6"/>
<evidence type="ECO:0000256" key="1">
    <source>
        <dbReference type="SAM" id="MobiDB-lite"/>
    </source>
</evidence>
<sequence length="77" mass="8843">MHFAWTGARQRQYGGSTECFGPFTQQNGPLSSTTTHPAGLSPAPCQHPQQRPRPRPRPHRGERRRWQVQQLLPRIFA</sequence>
<feature type="compositionally biased region" description="Polar residues" evidence="1">
    <location>
        <begin position="23"/>
        <end position="36"/>
    </location>
</feature>
<feature type="region of interest" description="Disordered" evidence="1">
    <location>
        <begin position="1"/>
        <end position="77"/>
    </location>
</feature>
<dbReference type="EMBL" id="BT120282">
    <property type="protein sequence ID" value="ADC27652.1"/>
    <property type="molecule type" value="mRNA"/>
</dbReference>
<reference evidence="2" key="1">
    <citation type="submission" date="2010-01" db="EMBL/GenBank/DDBJ databases">
        <authorList>
            <person name="Carlson J."/>
            <person name="Booth B."/>
            <person name="Frise E."/>
            <person name="Sandler J."/>
            <person name="Wan K."/>
            <person name="Yu C."/>
            <person name="Celniker S."/>
        </authorList>
    </citation>
    <scope>NUCLEOTIDE SEQUENCE</scope>
</reference>